<dbReference type="SUPFAM" id="SSF52540">
    <property type="entry name" value="P-loop containing nucleoside triphosphate hydrolases"/>
    <property type="match status" value="1"/>
</dbReference>
<evidence type="ECO:0000256" key="4">
    <source>
        <dbReference type="PROSITE-ProRule" id="PRU10141"/>
    </source>
</evidence>
<evidence type="ECO:0000259" key="5">
    <source>
        <dbReference type="PROSITE" id="PS50011"/>
    </source>
</evidence>
<dbReference type="PROSITE" id="PS00108">
    <property type="entry name" value="PROTEIN_KINASE_ST"/>
    <property type="match status" value="1"/>
</dbReference>
<dbReference type="SMART" id="SM00220">
    <property type="entry name" value="S_TKc"/>
    <property type="match status" value="1"/>
</dbReference>
<organism evidence="7 8">
    <name type="scientific">Hyalangium rubrum</name>
    <dbReference type="NCBI Taxonomy" id="3103134"/>
    <lineage>
        <taxon>Bacteria</taxon>
        <taxon>Pseudomonadati</taxon>
        <taxon>Myxococcota</taxon>
        <taxon>Myxococcia</taxon>
        <taxon>Myxococcales</taxon>
        <taxon>Cystobacterineae</taxon>
        <taxon>Archangiaceae</taxon>
        <taxon>Hyalangium</taxon>
    </lineage>
</organism>
<dbReference type="InterPro" id="IPR023889">
    <property type="entry name" value="TOMM_kin_cyc"/>
</dbReference>
<dbReference type="InterPro" id="IPR041664">
    <property type="entry name" value="AAA_16"/>
</dbReference>
<dbReference type="PROSITE" id="PS50011">
    <property type="entry name" value="PROTEIN_KINASE_DOM"/>
    <property type="match status" value="1"/>
</dbReference>
<protein>
    <submittedName>
        <fullName evidence="7">TOMM system kinase/cyclase fusion protein</fullName>
    </submittedName>
</protein>
<keyword evidence="2 4" id="KW-0547">Nucleotide-binding</keyword>
<dbReference type="InterPro" id="IPR029787">
    <property type="entry name" value="Nucleotide_cyclase"/>
</dbReference>
<dbReference type="SMART" id="SM00044">
    <property type="entry name" value="CYCc"/>
    <property type="match status" value="1"/>
</dbReference>
<dbReference type="SUPFAM" id="SSF56112">
    <property type="entry name" value="Protein kinase-like (PK-like)"/>
    <property type="match status" value="1"/>
</dbReference>
<comment type="subcellular location">
    <subcellularLocation>
        <location evidence="1">Membrane</location>
        <topology evidence="1">Single-pass membrane protein</topology>
    </subcellularLocation>
</comment>
<dbReference type="Gene3D" id="3.40.50.300">
    <property type="entry name" value="P-loop containing nucleotide triphosphate hydrolases"/>
    <property type="match status" value="1"/>
</dbReference>
<dbReference type="InterPro" id="IPR011009">
    <property type="entry name" value="Kinase-like_dom_sf"/>
</dbReference>
<dbReference type="PANTHER" id="PTHR16305">
    <property type="entry name" value="TESTICULAR SOLUBLE ADENYLYL CYCLASE"/>
    <property type="match status" value="1"/>
</dbReference>
<dbReference type="Pfam" id="PF00069">
    <property type="entry name" value="Pkinase"/>
    <property type="match status" value="1"/>
</dbReference>
<feature type="domain" description="Guanylate cyclase" evidence="6">
    <location>
        <begin position="336"/>
        <end position="453"/>
    </location>
</feature>
<accession>A0ABU5H646</accession>
<evidence type="ECO:0000256" key="1">
    <source>
        <dbReference type="ARBA" id="ARBA00004167"/>
    </source>
</evidence>
<dbReference type="InterPro" id="IPR011990">
    <property type="entry name" value="TPR-like_helical_dom_sf"/>
</dbReference>
<dbReference type="Gene3D" id="3.30.200.20">
    <property type="entry name" value="Phosphorylase Kinase, domain 1"/>
    <property type="match status" value="1"/>
</dbReference>
<name>A0ABU5H646_9BACT</name>
<sequence>MDPITAGTVFQNRYEILGKLGEGGFGQVYRARQMATRHEVAIKVLRALHTTNDSHIARFQREMQLCAQLYHPNIVRFIDSGKAEPDLLYTVFEYVPGKTLADVLAEDGALTPWEAAHLMLQVLDALACAHNRSVIHRDLKPQNIMVTTTGVRRNALVLDFGLGTLAADSPQEDMARITRTSEMLGTPSYAAPEQLRGEPVTARSDLYSWGLIFLECLTGRRVVEGATLQQLIHKQLGPEPIAVPSWLENHRLGRLLRKVTNKNAETRDISAQSVLRELEACSSEGWPLSDAQLARTPTSAQMQMPETVIARNEGERRQLTAVCCSLRLVGAADGATDEEDMDRMLRALNASCASIARSYDAHVGGVLGEWVLFYFGYPKAQEDDARRAARAALAMVARMEQQGASLARDRGGRVEFRVGIHTGLVISQEPRALGPGDLPALIGSTPNTAVRLEARAEPGTILISEATSRLLRGHFATEPASDSAFRLLHEYRGLASSQLLEGSAIIPLYGRTQELEFLSQRWWQVVAGTGQSVLLTGEPGIGKSRLVQELIRQVRGTSHALLECRCTAEGRNSVLDPVVDLLSRLLGVSPDWTPEQTVSALEALLSQHGFVLDEAMPLFLGLLSVKAGADRYPPPNVSPQLAKERMLDAVVSLFFEMAQQQPLLLSVEDLHWADPTTLEMLAQLVSDVPTARICLMLTSRPDFSPPWTVTHHLQLSRLDRKRVEEMVSGLTQKRPLPKEVVEQLVNRTDGVPLFVEELTRVVAESLPVGTDTPTRLYSPSQLSIPTTLRDSLTSRLDRLGPAKELAQLAAALGREFNYEVLKAVSEREEQELQRELKALVDADLVHRRRGVRSPTYLFKHALIRDTAYESMLKPLRRQVHARIAATLEAHFPELVETRPDLLAMHHATAEQKRQALGYAQRAGMAALMRYANQETVAHITEALSWLEVVEDPRERATLELGLNIILIPAMMVIRGWSDERIKELVEHSQQLIDFLGDSPQIVPTLWALWLYHNTRGHRAQARTLVDRLLSMAEQTGNGDLKLMALAARGNNTVAEGSLRESRASFEQVLSLYEPARHLPLAIHFGFDARAWAETSIALVKWMLGYPDQANAHIQAGFSWAQECKHPSSLGTAYLYRLTIFQVRGEREQLVQAADTGLEFTQRHGLAMQTAYCQMLRSWAVRDADSLRKALAAQESIGLELGMTYYKSLLADVECDAQRYDSALEVIQDVMAWGRRLGEHYMMPELLRLESRCLSARGDTAGAEACLRESISIAREQSSKMAELKSTHSLYELLQLRGQESEIREILAALLQGFNEGLDSPDIARARALLGQRHA</sequence>
<dbReference type="Gene3D" id="1.10.510.10">
    <property type="entry name" value="Transferase(Phosphotransferase) domain 1"/>
    <property type="match status" value="1"/>
</dbReference>
<keyword evidence="3 4" id="KW-0067">ATP-binding</keyword>
<dbReference type="PROSITE" id="PS00107">
    <property type="entry name" value="PROTEIN_KINASE_ATP"/>
    <property type="match status" value="1"/>
</dbReference>
<evidence type="ECO:0000313" key="7">
    <source>
        <dbReference type="EMBL" id="MDY7228949.1"/>
    </source>
</evidence>
<dbReference type="CDD" id="cd14014">
    <property type="entry name" value="STKc_PknB_like"/>
    <property type="match status" value="1"/>
</dbReference>
<feature type="binding site" evidence="4">
    <location>
        <position position="43"/>
    </location>
    <ligand>
        <name>ATP</name>
        <dbReference type="ChEBI" id="CHEBI:30616"/>
    </ligand>
</feature>
<dbReference type="Pfam" id="PF13191">
    <property type="entry name" value="AAA_16"/>
    <property type="match status" value="1"/>
</dbReference>
<dbReference type="Pfam" id="PF00211">
    <property type="entry name" value="Guanylate_cyc"/>
    <property type="match status" value="1"/>
</dbReference>
<dbReference type="InterPro" id="IPR027417">
    <property type="entry name" value="P-loop_NTPase"/>
</dbReference>
<keyword evidence="8" id="KW-1185">Reference proteome</keyword>
<evidence type="ECO:0000256" key="2">
    <source>
        <dbReference type="ARBA" id="ARBA00022741"/>
    </source>
</evidence>
<dbReference type="InterPro" id="IPR017441">
    <property type="entry name" value="Protein_kinase_ATP_BS"/>
</dbReference>
<dbReference type="InterPro" id="IPR001054">
    <property type="entry name" value="A/G_cyclase"/>
</dbReference>
<dbReference type="SUPFAM" id="SSF55073">
    <property type="entry name" value="Nucleotide cyclase"/>
    <property type="match status" value="1"/>
</dbReference>
<dbReference type="Gene3D" id="1.25.40.10">
    <property type="entry name" value="Tetratricopeptide repeat domain"/>
    <property type="match status" value="2"/>
</dbReference>
<dbReference type="EMBL" id="JAXIVS010000007">
    <property type="protein sequence ID" value="MDY7228949.1"/>
    <property type="molecule type" value="Genomic_DNA"/>
</dbReference>
<dbReference type="Gene3D" id="3.30.70.1230">
    <property type="entry name" value="Nucleotide cyclase"/>
    <property type="match status" value="1"/>
</dbReference>
<gene>
    <name evidence="7" type="ORF">SYV04_21200</name>
</gene>
<evidence type="ECO:0000313" key="8">
    <source>
        <dbReference type="Proteomes" id="UP001291309"/>
    </source>
</evidence>
<dbReference type="SUPFAM" id="SSF48452">
    <property type="entry name" value="TPR-like"/>
    <property type="match status" value="1"/>
</dbReference>
<dbReference type="CDD" id="cd07302">
    <property type="entry name" value="CHD"/>
    <property type="match status" value="1"/>
</dbReference>
<dbReference type="PANTHER" id="PTHR16305:SF28">
    <property type="entry name" value="GUANYLATE CYCLASE DOMAIN-CONTAINING PROTEIN"/>
    <property type="match status" value="1"/>
</dbReference>
<keyword evidence="7" id="KW-0418">Kinase</keyword>
<dbReference type="NCBIfam" id="TIGR03903">
    <property type="entry name" value="TOMM_kin_cyc"/>
    <property type="match status" value="1"/>
</dbReference>
<reference evidence="7 8" key="1">
    <citation type="submission" date="2023-12" db="EMBL/GenBank/DDBJ databases">
        <title>the genome sequence of Hyalangium sp. s54d21.</title>
        <authorList>
            <person name="Zhang X."/>
        </authorList>
    </citation>
    <scope>NUCLEOTIDE SEQUENCE [LARGE SCALE GENOMIC DNA]</scope>
    <source>
        <strain evidence="8">s54d21</strain>
    </source>
</reference>
<dbReference type="Proteomes" id="UP001291309">
    <property type="component" value="Unassembled WGS sequence"/>
</dbReference>
<evidence type="ECO:0000259" key="6">
    <source>
        <dbReference type="PROSITE" id="PS50125"/>
    </source>
</evidence>
<dbReference type="InterPro" id="IPR008271">
    <property type="entry name" value="Ser/Thr_kinase_AS"/>
</dbReference>
<dbReference type="InterPro" id="IPR000719">
    <property type="entry name" value="Prot_kinase_dom"/>
</dbReference>
<comment type="caution">
    <text evidence="7">The sequence shown here is derived from an EMBL/GenBank/DDBJ whole genome shotgun (WGS) entry which is preliminary data.</text>
</comment>
<proteinExistence type="predicted"/>
<dbReference type="RefSeq" id="WP_321547676.1">
    <property type="nucleotide sequence ID" value="NZ_JAXIVS010000007.1"/>
</dbReference>
<evidence type="ECO:0000256" key="3">
    <source>
        <dbReference type="ARBA" id="ARBA00022840"/>
    </source>
</evidence>
<keyword evidence="7" id="KW-0808">Transferase</keyword>
<feature type="domain" description="Protein kinase" evidence="5">
    <location>
        <begin position="14"/>
        <end position="279"/>
    </location>
</feature>
<dbReference type="PROSITE" id="PS50125">
    <property type="entry name" value="GUANYLATE_CYCLASE_2"/>
    <property type="match status" value="1"/>
</dbReference>
<dbReference type="GO" id="GO:0016301">
    <property type="term" value="F:kinase activity"/>
    <property type="evidence" value="ECO:0007669"/>
    <property type="project" value="UniProtKB-KW"/>
</dbReference>